<protein>
    <submittedName>
        <fullName evidence="2">Uncharacterized protein</fullName>
    </submittedName>
</protein>
<keyword evidence="1" id="KW-0472">Membrane</keyword>
<accession>A0A371AWS8</accession>
<feature type="transmembrane region" description="Helical" evidence="1">
    <location>
        <begin position="193"/>
        <end position="215"/>
    </location>
</feature>
<dbReference type="AlphaFoldDB" id="A0A371AWS8"/>
<proteinExistence type="predicted"/>
<feature type="transmembrane region" description="Helical" evidence="1">
    <location>
        <begin position="15"/>
        <end position="33"/>
    </location>
</feature>
<keyword evidence="1" id="KW-0812">Transmembrane</keyword>
<dbReference type="SUPFAM" id="SSF48317">
    <property type="entry name" value="Acid phosphatase/Vanadium-dependent haloperoxidase"/>
    <property type="match status" value="1"/>
</dbReference>
<feature type="transmembrane region" description="Helical" evidence="1">
    <location>
        <begin position="85"/>
        <end position="106"/>
    </location>
</feature>
<gene>
    <name evidence="2" type="ORF">DWV06_06895</name>
</gene>
<evidence type="ECO:0000313" key="3">
    <source>
        <dbReference type="Proteomes" id="UP000255036"/>
    </source>
</evidence>
<evidence type="ECO:0000313" key="2">
    <source>
        <dbReference type="EMBL" id="RDU24013.1"/>
    </source>
</evidence>
<feature type="transmembrane region" description="Helical" evidence="1">
    <location>
        <begin position="54"/>
        <end position="79"/>
    </location>
</feature>
<name>A0A371AWS8_9FIRM</name>
<dbReference type="RefSeq" id="WP_115481446.1">
    <property type="nucleotide sequence ID" value="NZ_QRCT01000016.1"/>
</dbReference>
<dbReference type="InterPro" id="IPR036938">
    <property type="entry name" value="PAP2/HPO_sf"/>
</dbReference>
<keyword evidence="3" id="KW-1185">Reference proteome</keyword>
<sequence length="226" mass="26361">MKGLIFMIKSIFQKYKHAFLLLYGFVYFPWFLYNEKISLEKYHIIYVPIDDKIPFIDFFILPYLLWFVYVAGTMAYFFFKDVKGFYKLCFFLFSGMTLFLIISTIYPNGQNLRPSEFANENIFTMLIQKVYTADGPVNIFPSIHTYNSIGAHIAIARNETLKKYKGLQIGSFILMISIVCSTVFIKQHSILDLIASIVLSIVVYQIVYGNALDFLRVKSTREPDRV</sequence>
<keyword evidence="1" id="KW-1133">Transmembrane helix</keyword>
<evidence type="ECO:0000256" key="1">
    <source>
        <dbReference type="SAM" id="Phobius"/>
    </source>
</evidence>
<reference evidence="2 3" key="1">
    <citation type="submission" date="2018-07" db="EMBL/GenBank/DDBJ databases">
        <title>Anaerosacharophilus polymeroproducens gen. nov. sp. nov., an anaerobic bacterium isolated from salt field.</title>
        <authorList>
            <person name="Kim W."/>
            <person name="Yang S.-H."/>
            <person name="Oh J."/>
            <person name="Lee J.-H."/>
            <person name="Kwon K.K."/>
        </authorList>
    </citation>
    <scope>NUCLEOTIDE SEQUENCE [LARGE SCALE GENOMIC DNA]</scope>
    <source>
        <strain evidence="2 3">MCWD5</strain>
    </source>
</reference>
<comment type="caution">
    <text evidence="2">The sequence shown here is derived from an EMBL/GenBank/DDBJ whole genome shotgun (WGS) entry which is preliminary data.</text>
</comment>
<feature type="transmembrane region" description="Helical" evidence="1">
    <location>
        <begin position="167"/>
        <end position="187"/>
    </location>
</feature>
<dbReference type="OrthoDB" id="9790723at2"/>
<dbReference type="Proteomes" id="UP000255036">
    <property type="component" value="Unassembled WGS sequence"/>
</dbReference>
<dbReference type="EMBL" id="QRCT01000016">
    <property type="protein sequence ID" value="RDU24013.1"/>
    <property type="molecule type" value="Genomic_DNA"/>
</dbReference>
<organism evidence="2 3">
    <name type="scientific">Anaerosacchariphilus polymeriproducens</name>
    <dbReference type="NCBI Taxonomy" id="1812858"/>
    <lineage>
        <taxon>Bacteria</taxon>
        <taxon>Bacillati</taxon>
        <taxon>Bacillota</taxon>
        <taxon>Clostridia</taxon>
        <taxon>Lachnospirales</taxon>
        <taxon>Lachnospiraceae</taxon>
        <taxon>Anaerosacchariphilus</taxon>
    </lineage>
</organism>